<keyword evidence="3" id="KW-1185">Reference proteome</keyword>
<reference evidence="2" key="1">
    <citation type="submission" date="2009-07" db="EMBL/GenBank/DDBJ databases">
        <authorList>
            <person name="Weinstock G."/>
            <person name="Sodergren E."/>
            <person name="Clifton S."/>
            <person name="Fulton L."/>
            <person name="Fulton B."/>
            <person name="Courtney L."/>
            <person name="Fronick C."/>
            <person name="Harrison M."/>
            <person name="Strong C."/>
            <person name="Farmer C."/>
            <person name="Delahaunty K."/>
            <person name="Markovic C."/>
            <person name="Hall O."/>
            <person name="Minx P."/>
            <person name="Tomlinson C."/>
            <person name="Mitreva M."/>
            <person name="Nelson J."/>
            <person name="Hou S."/>
            <person name="Wollam A."/>
            <person name="Pepin K.H."/>
            <person name="Johnson M."/>
            <person name="Bhonagiri V."/>
            <person name="Nash W.E."/>
            <person name="Warren W."/>
            <person name="Chinwalla A."/>
            <person name="Mardis E.R."/>
            <person name="Wilson R.K."/>
        </authorList>
    </citation>
    <scope>NUCLEOTIDE SEQUENCE [LARGE SCALE GENOMIC DNA]</scope>
    <source>
        <strain evidence="2">DSM 14469</strain>
    </source>
</reference>
<dbReference type="Proteomes" id="UP000005561">
    <property type="component" value="Unassembled WGS sequence"/>
</dbReference>
<accession>C6L9Y1</accession>
<dbReference type="OrthoDB" id="9947722at2"/>
<evidence type="ECO:0000256" key="1">
    <source>
        <dbReference type="SAM" id="MobiDB-lite"/>
    </source>
</evidence>
<evidence type="ECO:0000313" key="3">
    <source>
        <dbReference type="Proteomes" id="UP000005561"/>
    </source>
</evidence>
<sequence length="61" mass="6969">MYSKKKLQVIENVKNMPNKEADILEVFMSGFRAGKQSVITEMENNQANKTSQQPKKSHNCP</sequence>
<evidence type="ECO:0000313" key="2">
    <source>
        <dbReference type="EMBL" id="EET62388.1"/>
    </source>
</evidence>
<protein>
    <submittedName>
        <fullName evidence="2">Uncharacterized protein</fullName>
    </submittedName>
</protein>
<organism evidence="2 3">
    <name type="scientific">Marvinbryantia formatexigens DSM 14469</name>
    <dbReference type="NCBI Taxonomy" id="478749"/>
    <lineage>
        <taxon>Bacteria</taxon>
        <taxon>Bacillati</taxon>
        <taxon>Bacillota</taxon>
        <taxon>Clostridia</taxon>
        <taxon>Lachnospirales</taxon>
        <taxon>Lachnospiraceae</taxon>
        <taxon>Marvinbryantia</taxon>
    </lineage>
</organism>
<name>C6L9Y1_9FIRM</name>
<feature type="region of interest" description="Disordered" evidence="1">
    <location>
        <begin position="41"/>
        <end position="61"/>
    </location>
</feature>
<dbReference type="STRING" id="168384.SAMN05660368_02298"/>
<dbReference type="AlphaFoldDB" id="C6L9Y1"/>
<proteinExistence type="predicted"/>
<dbReference type="EMBL" id="ACCL02000002">
    <property type="protein sequence ID" value="EET62388.1"/>
    <property type="molecule type" value="Genomic_DNA"/>
</dbReference>
<dbReference type="RefSeq" id="WP_006860223.1">
    <property type="nucleotide sequence ID" value="NZ_ACCL02000002.1"/>
</dbReference>
<gene>
    <name evidence="2" type="ORF">BRYFOR_05423</name>
</gene>
<comment type="caution">
    <text evidence="2">The sequence shown here is derived from an EMBL/GenBank/DDBJ whole genome shotgun (WGS) entry which is preliminary data.</text>
</comment>
<feature type="compositionally biased region" description="Polar residues" evidence="1">
    <location>
        <begin position="41"/>
        <end position="54"/>
    </location>
</feature>